<accession>A0A7L9FI37</accession>
<evidence type="ECO:0000313" key="3">
    <source>
        <dbReference type="Proteomes" id="UP000594121"/>
    </source>
</evidence>
<dbReference type="SUPFAM" id="SSF56281">
    <property type="entry name" value="Metallo-hydrolase/oxidoreductase"/>
    <property type="match status" value="1"/>
</dbReference>
<sequence length="258" mass="28136">MTQSKIKIYFLGTSGSTFTGRDFPPCIYVEGFLFDCPAQCPQKLAERGLLGSLHTVLLTHLHMDHSLGIYDLAWHLGTVMSERRLRLYLPADGRETVSQGFKVLGGALSGKLLGFFEIIEVGDGFVDNGIKAVATQHSVPAVGYRLDIGDVSICYTGDTAPSEKVIEAFSGCSVLIHDSTYPPGYEELAVRDGHSTPRQAAEVARLAKAQLLVLVHLPYARLGDRVGEEFLRTAKEIFPKVVVPEPGYVLELGGASWR</sequence>
<dbReference type="Proteomes" id="UP000594121">
    <property type="component" value="Chromosome"/>
</dbReference>
<reference evidence="2 3" key="1">
    <citation type="submission" date="2020-10" db="EMBL/GenBank/DDBJ databases">
        <title>Thermofilum lucidum 3507LT sp. nov. a novel member of Thermofilaceae family isolated from Chile hot spring, and proposal of description order Thermofilales.</title>
        <authorList>
            <person name="Zayulina K.S."/>
            <person name="Elcheninov A.G."/>
            <person name="Toshchakov S.V."/>
            <person name="Kublanov I.V."/>
        </authorList>
    </citation>
    <scope>NUCLEOTIDE SEQUENCE [LARGE SCALE GENOMIC DNA]</scope>
    <source>
        <strain evidence="2 3">3507LT</strain>
    </source>
</reference>
<feature type="domain" description="Metallo-beta-lactamase" evidence="1">
    <location>
        <begin position="23"/>
        <end position="194"/>
    </location>
</feature>
<protein>
    <submittedName>
        <fullName evidence="2">MBL fold metallo-hydrolase</fullName>
    </submittedName>
</protein>
<dbReference type="KEGG" id="thel:IG193_03285"/>
<dbReference type="InParanoid" id="A0A7L9FI37"/>
<dbReference type="RefSeq" id="WP_192819470.1">
    <property type="nucleotide sequence ID" value="NZ_CP062310.1"/>
</dbReference>
<dbReference type="PANTHER" id="PTHR46018:SF2">
    <property type="entry name" value="ZINC PHOSPHODIESTERASE ELAC PROTEIN 1"/>
    <property type="match status" value="1"/>
</dbReference>
<evidence type="ECO:0000313" key="2">
    <source>
        <dbReference type="EMBL" id="QOJ79498.1"/>
    </source>
</evidence>
<dbReference type="SMART" id="SM00849">
    <property type="entry name" value="Lactamase_B"/>
    <property type="match status" value="1"/>
</dbReference>
<dbReference type="EMBL" id="CP062310">
    <property type="protein sequence ID" value="QOJ79498.1"/>
    <property type="molecule type" value="Genomic_DNA"/>
</dbReference>
<dbReference type="InterPro" id="IPR036866">
    <property type="entry name" value="RibonucZ/Hydroxyglut_hydro"/>
</dbReference>
<dbReference type="Pfam" id="PF12706">
    <property type="entry name" value="Lactamase_B_2"/>
    <property type="match status" value="1"/>
</dbReference>
<dbReference type="GO" id="GO:0042781">
    <property type="term" value="F:3'-tRNA processing endoribonuclease activity"/>
    <property type="evidence" value="ECO:0007669"/>
    <property type="project" value="TreeGrafter"/>
</dbReference>
<evidence type="ECO:0000259" key="1">
    <source>
        <dbReference type="SMART" id="SM00849"/>
    </source>
</evidence>
<dbReference type="AlphaFoldDB" id="A0A7L9FI37"/>
<dbReference type="Gene3D" id="3.60.15.10">
    <property type="entry name" value="Ribonuclease Z/Hydroxyacylglutathione hydrolase-like"/>
    <property type="match status" value="1"/>
</dbReference>
<dbReference type="GeneID" id="59148887"/>
<dbReference type="InterPro" id="IPR001279">
    <property type="entry name" value="Metallo-B-lactamas"/>
</dbReference>
<gene>
    <name evidence="2" type="ORF">IG193_03285</name>
</gene>
<organism evidence="2 3">
    <name type="scientific">Infirmifilum lucidum</name>
    <dbReference type="NCBI Taxonomy" id="2776706"/>
    <lineage>
        <taxon>Archaea</taxon>
        <taxon>Thermoproteota</taxon>
        <taxon>Thermoprotei</taxon>
        <taxon>Thermofilales</taxon>
        <taxon>Thermofilaceae</taxon>
        <taxon>Infirmifilum</taxon>
    </lineage>
</organism>
<proteinExistence type="predicted"/>
<dbReference type="PANTHER" id="PTHR46018">
    <property type="entry name" value="ZINC PHOSPHODIESTERASE ELAC PROTEIN 1"/>
    <property type="match status" value="1"/>
</dbReference>
<keyword evidence="2" id="KW-0378">Hydrolase</keyword>
<name>A0A7L9FI37_9CREN</name>
<keyword evidence="3" id="KW-1185">Reference proteome</keyword>